<protein>
    <recommendedName>
        <fullName evidence="2">Protein UNC80 C-terminal domain-containing protein</fullName>
    </recommendedName>
</protein>
<evidence type="ECO:0000259" key="2">
    <source>
        <dbReference type="Pfam" id="PF20262"/>
    </source>
</evidence>
<dbReference type="EMBL" id="LUGG01000024">
    <property type="protein sequence ID" value="OBZ67524.1"/>
    <property type="molecule type" value="Genomic_DNA"/>
</dbReference>
<evidence type="ECO:0000313" key="3">
    <source>
        <dbReference type="EMBL" id="OBZ67524.1"/>
    </source>
</evidence>
<dbReference type="PANTHER" id="PTHR31781">
    <property type="entry name" value="UNC80"/>
    <property type="match status" value="1"/>
</dbReference>
<dbReference type="Pfam" id="PF20262">
    <property type="entry name" value="UNC80_C"/>
    <property type="match status" value="1"/>
</dbReference>
<reference evidence="3 4" key="1">
    <citation type="submission" date="2016-03" db="EMBL/GenBank/DDBJ databases">
        <title>Whole genome sequencing of Grifola frondosa 9006-11.</title>
        <authorList>
            <person name="Min B."/>
            <person name="Park H."/>
            <person name="Kim J.-G."/>
            <person name="Cho H."/>
            <person name="Oh Y.-L."/>
            <person name="Kong W.-S."/>
            <person name="Choi I.-G."/>
        </authorList>
    </citation>
    <scope>NUCLEOTIDE SEQUENCE [LARGE SCALE GENOMIC DNA]</scope>
    <source>
        <strain evidence="3 4">9006-11</strain>
    </source>
</reference>
<gene>
    <name evidence="3" type="ORF">A0H81_12594</name>
</gene>
<feature type="compositionally biased region" description="Low complexity" evidence="1">
    <location>
        <begin position="88"/>
        <end position="97"/>
    </location>
</feature>
<dbReference type="InterPro" id="IPR016024">
    <property type="entry name" value="ARM-type_fold"/>
</dbReference>
<organism evidence="3 4">
    <name type="scientific">Grifola frondosa</name>
    <name type="common">Maitake</name>
    <name type="synonym">Polyporus frondosus</name>
    <dbReference type="NCBI Taxonomy" id="5627"/>
    <lineage>
        <taxon>Eukaryota</taxon>
        <taxon>Fungi</taxon>
        <taxon>Dikarya</taxon>
        <taxon>Basidiomycota</taxon>
        <taxon>Agaricomycotina</taxon>
        <taxon>Agaricomycetes</taxon>
        <taxon>Polyporales</taxon>
        <taxon>Grifolaceae</taxon>
        <taxon>Grifola</taxon>
    </lineage>
</organism>
<keyword evidence="4" id="KW-1185">Reference proteome</keyword>
<evidence type="ECO:0000313" key="4">
    <source>
        <dbReference type="Proteomes" id="UP000092993"/>
    </source>
</evidence>
<dbReference type="OrthoDB" id="5584001at2759"/>
<feature type="compositionally biased region" description="Low complexity" evidence="1">
    <location>
        <begin position="1562"/>
        <end position="1573"/>
    </location>
</feature>
<comment type="caution">
    <text evidence="3">The sequence shown here is derived from an EMBL/GenBank/DDBJ whole genome shotgun (WGS) entry which is preliminary data.</text>
</comment>
<dbReference type="GO" id="GO:0034703">
    <property type="term" value="C:cation channel complex"/>
    <property type="evidence" value="ECO:0007669"/>
    <property type="project" value="TreeGrafter"/>
</dbReference>
<dbReference type="PANTHER" id="PTHR31781:SF1">
    <property type="entry name" value="PROTEIN UNC-80 HOMOLOG"/>
    <property type="match status" value="1"/>
</dbReference>
<feature type="region of interest" description="Disordered" evidence="1">
    <location>
        <begin position="1543"/>
        <end position="1573"/>
    </location>
</feature>
<dbReference type="GO" id="GO:0005261">
    <property type="term" value="F:monoatomic cation channel activity"/>
    <property type="evidence" value="ECO:0007669"/>
    <property type="project" value="TreeGrafter"/>
</dbReference>
<dbReference type="Proteomes" id="UP000092993">
    <property type="component" value="Unassembled WGS sequence"/>
</dbReference>
<dbReference type="InterPro" id="IPR046460">
    <property type="entry name" value="UNC80_C"/>
</dbReference>
<feature type="domain" description="Protein UNC80 C-terminal" evidence="2">
    <location>
        <begin position="1271"/>
        <end position="1432"/>
    </location>
</feature>
<proteinExistence type="predicted"/>
<dbReference type="GO" id="GO:0055080">
    <property type="term" value="P:monoatomic cation homeostasis"/>
    <property type="evidence" value="ECO:0007669"/>
    <property type="project" value="TreeGrafter"/>
</dbReference>
<dbReference type="STRING" id="5627.A0A1C7LXK5"/>
<accession>A0A1C7LXK5</accession>
<evidence type="ECO:0000256" key="1">
    <source>
        <dbReference type="SAM" id="MobiDB-lite"/>
    </source>
</evidence>
<sequence length="1611" mass="180350">MHNDENDPFSDTGPWTEKGVVGSPEEQSEQHFAAVDTEVNVQLHAPKAVPTLDLSDVKTMLGASENEVLVPPPSPSRRRWNTLRSHVLPSLTESETPSLPPEPTEIQRPGTPTSRPQTPRMYRFGQKKSMRHVVDQAREVAVDETRRLTDNIRRACWAVRYGEVSVRQKAEREALSTDREYFLLKQVEQQTAVETFEYAVRTWKAPSSEEELERCLWCCQAASVPSRSRIRILGALSALLFSREKTFRTDTPIILQTLLQAMFSLLSSLASSNASSEAESLKAYIFAIKDGQCGTPTPPALEKEYGVRFSGADRNEKVRDIITTESVIGCLEVGSEACRRWSLRHLLEEYWTLPEPAMKQTPLLSCMNWRKLKTFISSAIALLSSSLADAQTLIMDCDAIVGVLRSRVLPEVEAMQNDDFAAEIQNRVVRLTLELLCIRGSSEREYVMRQFCRWFRDDMRWKLSIEKTIQEFIAEIEWPVIFRLLPTVVEELPEEIRMLMVSSILPRLNDRLMADPPEYPCTPLSVFLETVSRMCPKAFFKPIFTCAVSSKDLTIANQLCVFRIIAKYMPDFWTFDAEMMSVALMSETSNTKSRGKGAAPTWGKVRLGQLVLLFELIEHLRTVRDSKDLSALSAAAKFFTALEARLGLMLETKEQSTLIPVSQRFLFCSLFREIRLLTRSLKPASWLPSVVSWALYDPTQDADQAFNIDDDDEETMATFDKLQALYAQAQAGASGSGKRRTTVILPSNPDIQATKKAQNDDSTPDVLADRLEKLKSLHHALRSTILELLVTISGLLTPEDYLRLTSTLWHRHLDDTSINVVAPTCFLVMQCAEKNADDFVRIIEDDLSSTDSGVRCEAIQKVSTILSWRFQILSQEVILDRTYRRPFKLSRPPILFVPTDIGTNLFILEEDPDDFKDSNGLALPLELRRRLSEIGWTEERGEIDPRTEKIKTPMTLLPTQQLDAFSIGADTPPPQDESRSASPSPEPSPTKSSAGDMSVIRRDSSSTGRSPGARRRPVFVSTLVALFPRLASMMNDDDFLVSSIAKNLVVDLMRDDPALLSRTVFHQLSGDPSSVLSAISTLRTFLHVQHTLPPGMAHHVLNHLAGFLKSSVRHTELTHPLQSYAYCVPVIAKLVVQVGKLSIREIRRAKVDMFLIPSGSLWFPPSAPTGPMFPRALGTDNNPFEPLPSTLVWITLIRTSQNMLFLSMLKRNPQDIKAIRKHMTRLVLPSRGDNSDQSPIPLVTFAPRKRHEGALSNDLDVMALSLTLARSYLLLLNQAFRSMSRHLNDRNELAIHLDGLNRILLAHGDDIGIVAQTMLALLVASTRFRRLFTSGGGYTLFMPAVIKTYCEAESHPGIRAAIEFAINRFYALHQESFVFQTFDIMSHIITLPDVDSGWIAKNVYTLFATLKNSSPANDYDAAGICNLTKAEEQEALMVRIAEEVPQAFFASIRLGGQGQNQVTMEVPEQHEGKHLGLDDLVRLFLTVIAHNPGIQRAQHFLRFLLLLAPYLYHASGPARSVLRDGVDALGVILVNRGAGKAKVPESAQIRPPEDYSYLPDASSQGNSSQVYSSSSSSSTSDLLAMRLDYLSLVLALRGQEGGWEEMVPHAS</sequence>
<dbReference type="SUPFAM" id="SSF48371">
    <property type="entry name" value="ARM repeat"/>
    <property type="match status" value="1"/>
</dbReference>
<feature type="region of interest" description="Disordered" evidence="1">
    <location>
        <begin position="965"/>
        <end position="1014"/>
    </location>
</feature>
<feature type="region of interest" description="Disordered" evidence="1">
    <location>
        <begin position="1"/>
        <end position="30"/>
    </location>
</feature>
<feature type="region of interest" description="Disordered" evidence="1">
    <location>
        <begin position="87"/>
        <end position="119"/>
    </location>
</feature>
<name>A0A1C7LXK5_GRIFR</name>